<name>A0A837IP60_9BACT</name>
<reference evidence="1 2" key="1">
    <citation type="journal article" date="2015" name="Nature">
        <title>rRNA introns, odd ribosomes, and small enigmatic genomes across a large radiation of phyla.</title>
        <authorList>
            <person name="Brown C.T."/>
            <person name="Hug L.A."/>
            <person name="Thomas B.C."/>
            <person name="Sharon I."/>
            <person name="Castelle C.J."/>
            <person name="Singh A."/>
            <person name="Wilkins M.J."/>
            <person name="Williams K.H."/>
            <person name="Banfield J.F."/>
        </authorList>
    </citation>
    <scope>NUCLEOTIDE SEQUENCE [LARGE SCALE GENOMIC DNA]</scope>
</reference>
<proteinExistence type="predicted"/>
<sequence length="231" mass="25815">MDENTGITNDQATTWAQDNKTIMAPEGSVDQGRIADSPTAQRMANFENITHDPNATDTDKELATKAESTIEAVAEVDASGLTSEQKKFVEAIESVNERHPGVLEVEVEENQKFWKIKNYKTHEMMFFSKNGVYNINLEKNTDDINILSLTKITDQLDMVPEKHMRFISGSVSKDLTVYNMGFSLNAVKLNLDDENEKRWLSNAIALGDNLVREEAEETQKVGASVDVLNAL</sequence>
<dbReference type="Proteomes" id="UP000034078">
    <property type="component" value="Unassembled WGS sequence"/>
</dbReference>
<evidence type="ECO:0000313" key="2">
    <source>
        <dbReference type="Proteomes" id="UP000034078"/>
    </source>
</evidence>
<comment type="caution">
    <text evidence="1">The sequence shown here is derived from an EMBL/GenBank/DDBJ whole genome shotgun (WGS) entry which is preliminary data.</text>
</comment>
<accession>A0A837IP60</accession>
<evidence type="ECO:0000313" key="1">
    <source>
        <dbReference type="EMBL" id="KKT99376.1"/>
    </source>
</evidence>
<protein>
    <submittedName>
        <fullName evidence="1">Uncharacterized protein</fullName>
    </submittedName>
</protein>
<organism evidence="1 2">
    <name type="scientific">Candidatus Collierbacteria bacterium GW2011_GWB2_45_17</name>
    <dbReference type="NCBI Taxonomy" id="1618388"/>
    <lineage>
        <taxon>Bacteria</taxon>
        <taxon>Candidatus Collieribacteriota</taxon>
    </lineage>
</organism>
<dbReference type="AlphaFoldDB" id="A0A837IP60"/>
<gene>
    <name evidence="1" type="ORF">UX01_C0010G0008</name>
</gene>
<dbReference type="EMBL" id="LCKO01000010">
    <property type="protein sequence ID" value="KKT99376.1"/>
    <property type="molecule type" value="Genomic_DNA"/>
</dbReference>